<sequence>MSLLIKKGRVVDPASSTDEILDILIEDGKIKRIDKDISLKSAQVIDASGKVVSPGLIDVHTHLRDPGREDEETIESGTRAAAKGGFTTICCMPNTEPPVDEPAVVEFIYKRAQERGVVEVLPIATITKARRGEALSEMGRLKRAGAIAFSDDGNWVANAHLMRRALEYAKMLNLPIISHCEDKTLSQDGVMNEGYFSTVLGLKGMPKEAEEIAVYRDLALARMTGSRLHIAHISTANSVRLIKEAKQRGIKVTAEVCPHHLVLTDREVTTFNTNTKVNPPLREEEDVIALREGLRDGTIDIIATDHAPHSLEEKELDYVLAPFGIIGLETALGLLVKELVEKGVLSLMQLIAKLTINPARMLGIDRGKILEGAKANLAIFDLEKKWKVKKEELLSKSTNSPFIGWTLPAPVECTIVGGEIVYRRR</sequence>
<dbReference type="PANTHER" id="PTHR43668:SF2">
    <property type="entry name" value="ALLANTOINASE"/>
    <property type="match status" value="1"/>
</dbReference>
<comment type="function">
    <text evidence="1 7">Catalyzes the reversible cyclization of carbamoyl aspartate to dihydroorotate.</text>
</comment>
<dbReference type="InterPro" id="IPR032466">
    <property type="entry name" value="Metal_Hydrolase"/>
</dbReference>
<dbReference type="InterPro" id="IPR050138">
    <property type="entry name" value="DHOase/Allantoinase_Hydrolase"/>
</dbReference>
<evidence type="ECO:0000256" key="4">
    <source>
        <dbReference type="ARBA" id="ARBA00022801"/>
    </source>
</evidence>
<dbReference type="PANTHER" id="PTHR43668">
    <property type="entry name" value="ALLANTOINASE"/>
    <property type="match status" value="1"/>
</dbReference>
<dbReference type="GO" id="GO:0004151">
    <property type="term" value="F:dihydroorotase activity"/>
    <property type="evidence" value="ECO:0007669"/>
    <property type="project" value="UniProtKB-UniRule"/>
</dbReference>
<dbReference type="InterPro" id="IPR013108">
    <property type="entry name" value="Amidohydro_3"/>
</dbReference>
<gene>
    <name evidence="7" type="primary">pyrC</name>
    <name evidence="10" type="ORF">DRJ00_02495</name>
</gene>
<evidence type="ECO:0000259" key="8">
    <source>
        <dbReference type="Pfam" id="PF07969"/>
    </source>
</evidence>
<comment type="catalytic activity">
    <reaction evidence="7">
        <text>(S)-dihydroorotate + H2O = N-carbamoyl-L-aspartate + H(+)</text>
        <dbReference type="Rhea" id="RHEA:24296"/>
        <dbReference type="ChEBI" id="CHEBI:15377"/>
        <dbReference type="ChEBI" id="CHEBI:15378"/>
        <dbReference type="ChEBI" id="CHEBI:30864"/>
        <dbReference type="ChEBI" id="CHEBI:32814"/>
        <dbReference type="EC" id="3.5.2.3"/>
    </reaction>
</comment>
<dbReference type="EMBL" id="QMPZ01000018">
    <property type="protein sequence ID" value="RLE10075.1"/>
    <property type="molecule type" value="Genomic_DNA"/>
</dbReference>
<dbReference type="InterPro" id="IPR011059">
    <property type="entry name" value="Metal-dep_hydrolase_composite"/>
</dbReference>
<comment type="caution">
    <text evidence="10">The sequence shown here is derived from an EMBL/GenBank/DDBJ whole genome shotgun (WGS) entry which is preliminary data.</text>
</comment>
<dbReference type="EC" id="3.5.2.3" evidence="7"/>
<evidence type="ECO:0000313" key="11">
    <source>
        <dbReference type="Proteomes" id="UP000279422"/>
    </source>
</evidence>
<feature type="binding site" evidence="7">
    <location>
        <position position="309"/>
    </location>
    <ligand>
        <name>substrate</name>
    </ligand>
</feature>
<dbReference type="InterPro" id="IPR002195">
    <property type="entry name" value="Dihydroorotase_CS"/>
</dbReference>
<feature type="binding site" evidence="7">
    <location>
        <position position="179"/>
    </location>
    <ligand>
        <name>Zn(2+)</name>
        <dbReference type="ChEBI" id="CHEBI:29105"/>
        <label>2</label>
    </ligand>
</feature>
<feature type="domain" description="Amidohydrolase 3" evidence="8">
    <location>
        <begin position="341"/>
        <end position="422"/>
    </location>
</feature>
<feature type="binding site" evidence="7">
    <location>
        <position position="60"/>
    </location>
    <ligand>
        <name>Zn(2+)</name>
        <dbReference type="ChEBI" id="CHEBI:29105"/>
        <label>1</label>
    </ligand>
</feature>
<feature type="binding site" evidence="7">
    <location>
        <begin position="323"/>
        <end position="324"/>
    </location>
    <ligand>
        <name>substrate</name>
    </ligand>
</feature>
<dbReference type="InterPro" id="IPR004722">
    <property type="entry name" value="DHOase"/>
</dbReference>
<feature type="binding site" evidence="7">
    <location>
        <position position="278"/>
    </location>
    <ligand>
        <name>substrate</name>
    </ligand>
</feature>
<keyword evidence="4 7" id="KW-0378">Hydrolase</keyword>
<comment type="cofactor">
    <cofactor evidence="7">
        <name>Zn(2+)</name>
        <dbReference type="ChEBI" id="CHEBI:29105"/>
    </cofactor>
    <text evidence="7">Binds 2 Zn(2+) ions per subunit.</text>
</comment>
<dbReference type="GO" id="GO:0004038">
    <property type="term" value="F:allantoinase activity"/>
    <property type="evidence" value="ECO:0007669"/>
    <property type="project" value="TreeGrafter"/>
</dbReference>
<dbReference type="GO" id="GO:0005737">
    <property type="term" value="C:cytoplasm"/>
    <property type="evidence" value="ECO:0007669"/>
    <property type="project" value="TreeGrafter"/>
</dbReference>
<feature type="binding site" evidence="7">
    <location>
        <position position="94"/>
    </location>
    <ligand>
        <name>substrate</name>
    </ligand>
</feature>
<dbReference type="GO" id="GO:0008270">
    <property type="term" value="F:zinc ion binding"/>
    <property type="evidence" value="ECO:0007669"/>
    <property type="project" value="UniProtKB-UniRule"/>
</dbReference>
<protein>
    <recommendedName>
        <fullName evidence="7">Dihydroorotase</fullName>
        <shortName evidence="7">DHOase</shortName>
        <ecNumber evidence="7">3.5.2.3</ecNumber>
    </recommendedName>
</protein>
<feature type="domain" description="Dihydroorotase catalytic" evidence="9">
    <location>
        <begin position="49"/>
        <end position="237"/>
    </location>
</feature>
<comment type="similarity">
    <text evidence="2 7">Belongs to the metallo-dependent hydrolases superfamily. DHOase family. Class I DHOase subfamily.</text>
</comment>
<keyword evidence="3 7" id="KW-0479">Metal-binding</keyword>
<dbReference type="InterPro" id="IPR024403">
    <property type="entry name" value="DHOase_cat"/>
</dbReference>
<dbReference type="CDD" id="cd01317">
    <property type="entry name" value="DHOase_IIa"/>
    <property type="match status" value="1"/>
</dbReference>
<dbReference type="GO" id="GO:0006145">
    <property type="term" value="P:purine nucleobase catabolic process"/>
    <property type="evidence" value="ECO:0007669"/>
    <property type="project" value="TreeGrafter"/>
</dbReference>
<dbReference type="UniPathway" id="UPA00070">
    <property type="reaction ID" value="UER00117"/>
</dbReference>
<evidence type="ECO:0000256" key="5">
    <source>
        <dbReference type="ARBA" id="ARBA00022833"/>
    </source>
</evidence>
<evidence type="ECO:0000256" key="1">
    <source>
        <dbReference type="ARBA" id="ARBA00002368"/>
    </source>
</evidence>
<dbReference type="Pfam" id="PF12890">
    <property type="entry name" value="DHOase"/>
    <property type="match status" value="1"/>
</dbReference>
<accession>A0A497E4W6</accession>
<reference evidence="10 11" key="1">
    <citation type="submission" date="2018-06" db="EMBL/GenBank/DDBJ databases">
        <title>Extensive metabolic versatility and redundancy in microbially diverse, dynamic hydrothermal sediments.</title>
        <authorList>
            <person name="Dombrowski N."/>
            <person name="Teske A."/>
            <person name="Baker B.J."/>
        </authorList>
    </citation>
    <scope>NUCLEOTIDE SEQUENCE [LARGE SCALE GENOMIC DNA]</scope>
    <source>
        <strain evidence="10">B47_G16</strain>
    </source>
</reference>
<evidence type="ECO:0000256" key="2">
    <source>
        <dbReference type="ARBA" id="ARBA00010286"/>
    </source>
</evidence>
<feature type="active site" evidence="7">
    <location>
        <position position="305"/>
    </location>
</feature>
<feature type="binding site" evidence="7">
    <location>
        <position position="62"/>
    </location>
    <ligand>
        <name>Zn(2+)</name>
        <dbReference type="ChEBI" id="CHEBI:29105"/>
        <label>1</label>
    </ligand>
</feature>
<keyword evidence="5 7" id="KW-0862">Zinc</keyword>
<evidence type="ECO:0000256" key="6">
    <source>
        <dbReference type="ARBA" id="ARBA00022975"/>
    </source>
</evidence>
<feature type="binding site" evidence="7">
    <location>
        <position position="232"/>
    </location>
    <ligand>
        <name>Zn(2+)</name>
        <dbReference type="ChEBI" id="CHEBI:29105"/>
        <label>2</label>
    </ligand>
</feature>
<name>A0A497E4W6_UNCAE</name>
<evidence type="ECO:0000256" key="3">
    <source>
        <dbReference type="ARBA" id="ARBA00022723"/>
    </source>
</evidence>
<dbReference type="Proteomes" id="UP000279422">
    <property type="component" value="Unassembled WGS sequence"/>
</dbReference>
<feature type="binding site" evidence="7">
    <location>
        <position position="152"/>
    </location>
    <ligand>
        <name>Zn(2+)</name>
        <dbReference type="ChEBI" id="CHEBI:29105"/>
        <label>2</label>
    </ligand>
</feature>
<comment type="pathway">
    <text evidence="7">Pyrimidine metabolism; UMP biosynthesis via de novo pathway; (S)-dihydroorotate from bicarbonate: step 3/3.</text>
</comment>
<feature type="binding site" evidence="7">
    <location>
        <begin position="62"/>
        <end position="64"/>
    </location>
    <ligand>
        <name>substrate</name>
    </ligand>
</feature>
<organism evidence="10 11">
    <name type="scientific">Aerophobetes bacterium</name>
    <dbReference type="NCBI Taxonomy" id="2030807"/>
    <lineage>
        <taxon>Bacteria</taxon>
        <taxon>Candidatus Aerophobota</taxon>
    </lineage>
</organism>
<dbReference type="Gene3D" id="3.20.20.140">
    <property type="entry name" value="Metal-dependent hydrolases"/>
    <property type="match status" value="1"/>
</dbReference>
<dbReference type="Gene3D" id="2.30.40.10">
    <property type="entry name" value="Urease, subunit C, domain 1"/>
    <property type="match status" value="1"/>
</dbReference>
<dbReference type="HAMAP" id="MF_00220_B">
    <property type="entry name" value="PyrC_classI_B"/>
    <property type="match status" value="1"/>
</dbReference>
<dbReference type="AlphaFoldDB" id="A0A497E4W6"/>
<dbReference type="GO" id="GO:0044205">
    <property type="term" value="P:'de novo' UMP biosynthetic process"/>
    <property type="evidence" value="ECO:0007669"/>
    <property type="project" value="UniProtKB-UniRule"/>
</dbReference>
<evidence type="ECO:0000259" key="9">
    <source>
        <dbReference type="Pfam" id="PF12890"/>
    </source>
</evidence>
<evidence type="ECO:0000256" key="7">
    <source>
        <dbReference type="HAMAP-Rule" id="MF_00220"/>
    </source>
</evidence>
<evidence type="ECO:0000313" key="10">
    <source>
        <dbReference type="EMBL" id="RLE10075.1"/>
    </source>
</evidence>
<feature type="binding site" evidence="7">
    <location>
        <position position="152"/>
    </location>
    <ligand>
        <name>Zn(2+)</name>
        <dbReference type="ChEBI" id="CHEBI:29105"/>
        <label>1</label>
    </ligand>
</feature>
<dbReference type="SUPFAM" id="SSF51556">
    <property type="entry name" value="Metallo-dependent hydrolases"/>
    <property type="match status" value="1"/>
</dbReference>
<dbReference type="SUPFAM" id="SSF51338">
    <property type="entry name" value="Composite domain of metallo-dependent hydrolases"/>
    <property type="match status" value="1"/>
</dbReference>
<dbReference type="PROSITE" id="PS00483">
    <property type="entry name" value="DIHYDROOROTASE_2"/>
    <property type="match status" value="1"/>
</dbReference>
<dbReference type="Pfam" id="PF07969">
    <property type="entry name" value="Amidohydro_3"/>
    <property type="match status" value="1"/>
</dbReference>
<keyword evidence="6 7" id="KW-0665">Pyrimidine biosynthesis</keyword>
<proteinExistence type="inferred from homology"/>
<feature type="binding site" evidence="7">
    <location>
        <position position="305"/>
    </location>
    <ligand>
        <name>Zn(2+)</name>
        <dbReference type="ChEBI" id="CHEBI:29105"/>
        <label>1</label>
    </ligand>
</feature>
<dbReference type="NCBIfam" id="TIGR00857">
    <property type="entry name" value="pyrC_multi"/>
    <property type="match status" value="1"/>
</dbReference>